<dbReference type="InterPro" id="IPR007138">
    <property type="entry name" value="ABM_dom"/>
</dbReference>
<accession>A0A840UE14</accession>
<dbReference type="RefSeq" id="WP_183703571.1">
    <property type="nucleotide sequence ID" value="NZ_JACHFE010000005.1"/>
</dbReference>
<dbReference type="SUPFAM" id="SSF54909">
    <property type="entry name" value="Dimeric alpha+beta barrel"/>
    <property type="match status" value="1"/>
</dbReference>
<keyword evidence="2" id="KW-0560">Oxidoreductase</keyword>
<proteinExistence type="predicted"/>
<comment type="caution">
    <text evidence="2">The sequence shown here is derived from an EMBL/GenBank/DDBJ whole genome shotgun (WGS) entry which is preliminary data.</text>
</comment>
<gene>
    <name evidence="2" type="ORF">HNR38_002114</name>
</gene>
<evidence type="ECO:0000259" key="1">
    <source>
        <dbReference type="Pfam" id="PF03992"/>
    </source>
</evidence>
<evidence type="ECO:0000313" key="2">
    <source>
        <dbReference type="EMBL" id="MBB5321620.1"/>
    </source>
</evidence>
<dbReference type="Proteomes" id="UP000591735">
    <property type="component" value="Unassembled WGS sequence"/>
</dbReference>
<keyword evidence="3" id="KW-1185">Reference proteome</keyword>
<keyword evidence="2" id="KW-0503">Monooxygenase</keyword>
<feature type="domain" description="ABM" evidence="1">
    <location>
        <begin position="1"/>
        <end position="66"/>
    </location>
</feature>
<sequence length="98" mass="11511">MIRVVYRWRVKEEDFDRFQAMWTRTTNQIHETVPGALGSFMLRSPDDRTEVLTIAKWDSMASWEAFWGAANPSQMTGMRELGERISATVYEEVDDFTR</sequence>
<dbReference type="InterPro" id="IPR011008">
    <property type="entry name" value="Dimeric_a/b-barrel"/>
</dbReference>
<evidence type="ECO:0000313" key="3">
    <source>
        <dbReference type="Proteomes" id="UP000591735"/>
    </source>
</evidence>
<dbReference type="GO" id="GO:0004497">
    <property type="term" value="F:monooxygenase activity"/>
    <property type="evidence" value="ECO:0007669"/>
    <property type="project" value="UniProtKB-KW"/>
</dbReference>
<dbReference type="Gene3D" id="3.30.70.100">
    <property type="match status" value="1"/>
</dbReference>
<dbReference type="Pfam" id="PF03992">
    <property type="entry name" value="ABM"/>
    <property type="match status" value="1"/>
</dbReference>
<organism evidence="2 3">
    <name type="scientific">Marinobacter oulmenensis</name>
    <dbReference type="NCBI Taxonomy" id="643747"/>
    <lineage>
        <taxon>Bacteria</taxon>
        <taxon>Pseudomonadati</taxon>
        <taxon>Pseudomonadota</taxon>
        <taxon>Gammaproteobacteria</taxon>
        <taxon>Pseudomonadales</taxon>
        <taxon>Marinobacteraceae</taxon>
        <taxon>Marinobacter</taxon>
    </lineage>
</organism>
<reference evidence="2 3" key="1">
    <citation type="submission" date="2020-08" db="EMBL/GenBank/DDBJ databases">
        <title>Genomic Encyclopedia of Type Strains, Phase IV (KMG-IV): sequencing the most valuable type-strain genomes for metagenomic binning, comparative biology and taxonomic classification.</title>
        <authorList>
            <person name="Goeker M."/>
        </authorList>
    </citation>
    <scope>NUCLEOTIDE SEQUENCE [LARGE SCALE GENOMIC DNA]</scope>
    <source>
        <strain evidence="2 3">DSM 22359</strain>
    </source>
</reference>
<dbReference type="AlphaFoldDB" id="A0A840UE14"/>
<dbReference type="EMBL" id="JACHFE010000005">
    <property type="protein sequence ID" value="MBB5321620.1"/>
    <property type="molecule type" value="Genomic_DNA"/>
</dbReference>
<protein>
    <submittedName>
        <fullName evidence="2">Heme-degrading monooxygenase HmoA</fullName>
    </submittedName>
</protein>
<name>A0A840UE14_9GAMM</name>